<proteinExistence type="predicted"/>
<sequence length="267" mass="29625">MVIDLHLNSSVGVAFIGVMLAVMLNGFSIAQTMYYYLNYPDDGKALKGFVAFLWILDTVRTAFDLKPLKYLWFIVVAGHADIAIIESFSKCQLYNDVIFRRYNLEVHSTKALSVSGSVITDSILLDIVCWWTCICVGVVCRDPLNLHILSKCTYITSTRGSDATQALLNAKYTACTQTISATVADVYIAIAMSLILHKKRTGWARTESLLTKLVVIAVHRGILAAIIQLGHFILFVSTLQDLPYDLYFSLFHYPGTKSGHPASGIRS</sequence>
<keyword evidence="4" id="KW-1185">Reference proteome</keyword>
<dbReference type="Proteomes" id="UP000218811">
    <property type="component" value="Unassembled WGS sequence"/>
</dbReference>
<feature type="domain" description="DUF6534" evidence="2">
    <location>
        <begin position="181"/>
        <end position="252"/>
    </location>
</feature>
<feature type="transmembrane region" description="Helical" evidence="1">
    <location>
        <begin position="178"/>
        <end position="197"/>
    </location>
</feature>
<dbReference type="OMA" id="CDPANCA"/>
<dbReference type="InterPro" id="IPR045339">
    <property type="entry name" value="DUF6534"/>
</dbReference>
<dbReference type="EMBL" id="KB468135">
    <property type="protein sequence ID" value="PCH42861.1"/>
    <property type="molecule type" value="Genomic_DNA"/>
</dbReference>
<evidence type="ECO:0000313" key="3">
    <source>
        <dbReference type="EMBL" id="PCH42861.1"/>
    </source>
</evidence>
<feature type="transmembrane region" description="Helical" evidence="1">
    <location>
        <begin position="209"/>
        <end position="236"/>
    </location>
</feature>
<protein>
    <recommendedName>
        <fullName evidence="2">DUF6534 domain-containing protein</fullName>
    </recommendedName>
</protein>
<dbReference type="PANTHER" id="PTHR40465">
    <property type="entry name" value="CHROMOSOME 1, WHOLE GENOME SHOTGUN SEQUENCE"/>
    <property type="match status" value="1"/>
</dbReference>
<name>A0A2H3JLU7_WOLCO</name>
<accession>A0A2H3JLU7</accession>
<dbReference type="OrthoDB" id="2755157at2759"/>
<keyword evidence="1" id="KW-1133">Transmembrane helix</keyword>
<keyword evidence="1" id="KW-0472">Membrane</keyword>
<evidence type="ECO:0000256" key="1">
    <source>
        <dbReference type="SAM" id="Phobius"/>
    </source>
</evidence>
<reference evidence="3 4" key="1">
    <citation type="journal article" date="2012" name="Science">
        <title>The Paleozoic origin of enzymatic lignin decomposition reconstructed from 31 fungal genomes.</title>
        <authorList>
            <person name="Floudas D."/>
            <person name="Binder M."/>
            <person name="Riley R."/>
            <person name="Barry K."/>
            <person name="Blanchette R.A."/>
            <person name="Henrissat B."/>
            <person name="Martinez A.T."/>
            <person name="Otillar R."/>
            <person name="Spatafora J.W."/>
            <person name="Yadav J.S."/>
            <person name="Aerts A."/>
            <person name="Benoit I."/>
            <person name="Boyd A."/>
            <person name="Carlson A."/>
            <person name="Copeland A."/>
            <person name="Coutinho P.M."/>
            <person name="de Vries R.P."/>
            <person name="Ferreira P."/>
            <person name="Findley K."/>
            <person name="Foster B."/>
            <person name="Gaskell J."/>
            <person name="Glotzer D."/>
            <person name="Gorecki P."/>
            <person name="Heitman J."/>
            <person name="Hesse C."/>
            <person name="Hori C."/>
            <person name="Igarashi K."/>
            <person name="Jurgens J.A."/>
            <person name="Kallen N."/>
            <person name="Kersten P."/>
            <person name="Kohler A."/>
            <person name="Kuees U."/>
            <person name="Kumar T.K.A."/>
            <person name="Kuo A."/>
            <person name="LaButti K."/>
            <person name="Larrondo L.F."/>
            <person name="Lindquist E."/>
            <person name="Ling A."/>
            <person name="Lombard V."/>
            <person name="Lucas S."/>
            <person name="Lundell T."/>
            <person name="Martin R."/>
            <person name="McLaughlin D.J."/>
            <person name="Morgenstern I."/>
            <person name="Morin E."/>
            <person name="Murat C."/>
            <person name="Nagy L.G."/>
            <person name="Nolan M."/>
            <person name="Ohm R.A."/>
            <person name="Patyshakuliyeva A."/>
            <person name="Rokas A."/>
            <person name="Ruiz-Duenas F.J."/>
            <person name="Sabat G."/>
            <person name="Salamov A."/>
            <person name="Samejima M."/>
            <person name="Schmutz J."/>
            <person name="Slot J.C."/>
            <person name="St John F."/>
            <person name="Stenlid J."/>
            <person name="Sun H."/>
            <person name="Sun S."/>
            <person name="Syed K."/>
            <person name="Tsang A."/>
            <person name="Wiebenga A."/>
            <person name="Young D."/>
            <person name="Pisabarro A."/>
            <person name="Eastwood D.C."/>
            <person name="Martin F."/>
            <person name="Cullen D."/>
            <person name="Grigoriev I.V."/>
            <person name="Hibbett D.S."/>
        </authorList>
    </citation>
    <scope>NUCLEOTIDE SEQUENCE [LARGE SCALE GENOMIC DNA]</scope>
    <source>
        <strain evidence="3 4">MD-104</strain>
    </source>
</reference>
<evidence type="ECO:0000313" key="4">
    <source>
        <dbReference type="Proteomes" id="UP000218811"/>
    </source>
</evidence>
<organism evidence="3 4">
    <name type="scientific">Wolfiporia cocos (strain MD-104)</name>
    <name type="common">Brown rot fungus</name>
    <dbReference type="NCBI Taxonomy" id="742152"/>
    <lineage>
        <taxon>Eukaryota</taxon>
        <taxon>Fungi</taxon>
        <taxon>Dikarya</taxon>
        <taxon>Basidiomycota</taxon>
        <taxon>Agaricomycotina</taxon>
        <taxon>Agaricomycetes</taxon>
        <taxon>Polyporales</taxon>
        <taxon>Phaeolaceae</taxon>
        <taxon>Wolfiporia</taxon>
    </lineage>
</organism>
<dbReference type="Pfam" id="PF20152">
    <property type="entry name" value="DUF6534"/>
    <property type="match status" value="1"/>
</dbReference>
<dbReference type="AlphaFoldDB" id="A0A2H3JLU7"/>
<evidence type="ECO:0000259" key="2">
    <source>
        <dbReference type="Pfam" id="PF20152"/>
    </source>
</evidence>
<gene>
    <name evidence="3" type="ORF">WOLCODRAFT_144245</name>
</gene>
<dbReference type="PANTHER" id="PTHR40465:SF1">
    <property type="entry name" value="DUF6534 DOMAIN-CONTAINING PROTEIN"/>
    <property type="match status" value="1"/>
</dbReference>
<keyword evidence="1" id="KW-0812">Transmembrane</keyword>
<feature type="transmembrane region" description="Helical" evidence="1">
    <location>
        <begin position="12"/>
        <end position="33"/>
    </location>
</feature>